<sequence>MTRHLQHENFLEKQRQILLELGNDITRVREKNDLITLFSKRIKGLFYFTHTMITLIDVLDDTYKPFLLDHESSPIRTHPDYALLVNARFSLDEPFIKSVLETDYPVIFELEDEMAHPQSPVFLRANYDMGVKQVLMMKLMNADKPIGFIHIYSDRTDSFTQDFKDIIRRISSQLSSAVSNIIKNEDIRKKEEEKSFLLDFSNDMTSVRTKEDLAVVVRTTLRKLTPEGGYVIRKINEDDLTMSAYVYDPGTARGNPSLLKEVLSAKFPINDGLQNRVLDSYIPLLFSVSREAERGIKSKYLDLWQDMGFKTMVGIALRNGNVNIGLLWLSIDEINIPILQGICAQIAVAMNNIMANEELLRKQQEQSFLLDFSNDIAGVMAKADLETAVFKVLDRLLNTKLAMLRLIDDDGQHLSPYMFDKSLFEGLVSDFDKLSEQKITTDEHYTALVLKSSGALVLNVEEQMQTAHKQYAALWGKTGFKNMYAAVLKVGDQILGTIWMLADHLSMPLFKGICAQISTAVSNIKASEKISAYRKRLEDENDYLKEQIRTIYNFSEMIGSGKQMQQVYRLISLVAESNSTVMICGETGTGKELVARAVHNASLRKDKLMIKLNCAAMPANLIESELFGHERGAFTGAVERRIGKFELANNSTLFLDEIGEMPMEAQVKLLRVLQEREMERVGGKTTIKLDVRVIAATNRDLEEEVRAGRFRSDLFYRLNVFPIKLPPLRDRIEDIDALTEFFLSKYAKTTGRKVTRISPKVMQQLRSYLWPGNVRELEHVMERSVLLANDHTVREIYLPDDSIGSVQLSELPGNRSLEEVERTYIIEVLKRCSGKISGTGGAAEILGIPGNTLHSKIKKLQIHKADYFSN</sequence>
<evidence type="ECO:0000313" key="2">
    <source>
        <dbReference type="Proteomes" id="UP001246858"/>
    </source>
</evidence>
<reference evidence="1" key="1">
    <citation type="submission" date="2023-07" db="EMBL/GenBank/DDBJ databases">
        <title>Sorghum-associated microbial communities from plants grown in Nebraska, USA.</title>
        <authorList>
            <person name="Schachtman D."/>
        </authorList>
    </citation>
    <scope>NUCLEOTIDE SEQUENCE</scope>
    <source>
        <strain evidence="1">2697</strain>
    </source>
</reference>
<comment type="caution">
    <text evidence="1">The sequence shown here is derived from an EMBL/GenBank/DDBJ whole genome shotgun (WGS) entry which is preliminary data.</text>
</comment>
<evidence type="ECO:0000313" key="1">
    <source>
        <dbReference type="EMBL" id="MDR6785638.1"/>
    </source>
</evidence>
<dbReference type="Proteomes" id="UP001246858">
    <property type="component" value="Unassembled WGS sequence"/>
</dbReference>
<dbReference type="EMBL" id="JAVDTF010000004">
    <property type="protein sequence ID" value="MDR6785638.1"/>
    <property type="molecule type" value="Genomic_DNA"/>
</dbReference>
<organism evidence="1 2">
    <name type="scientific">Pedobacter africanus</name>
    <dbReference type="NCBI Taxonomy" id="151894"/>
    <lineage>
        <taxon>Bacteria</taxon>
        <taxon>Pseudomonadati</taxon>
        <taxon>Bacteroidota</taxon>
        <taxon>Sphingobacteriia</taxon>
        <taxon>Sphingobacteriales</taxon>
        <taxon>Sphingobacteriaceae</taxon>
        <taxon>Pedobacter</taxon>
    </lineage>
</organism>
<accession>A0ACC6L1W7</accession>
<gene>
    <name evidence="1" type="ORF">J2X78_004223</name>
</gene>
<name>A0ACC6L1W7_9SPHI</name>
<proteinExistence type="predicted"/>
<protein>
    <submittedName>
        <fullName evidence="1">Transcriptional regulator with GAF, ATPase, and Fis domain</fullName>
    </submittedName>
</protein>
<keyword evidence="2" id="KW-1185">Reference proteome</keyword>